<keyword evidence="1" id="KW-1133">Transmembrane helix</keyword>
<keyword evidence="1" id="KW-0472">Membrane</keyword>
<dbReference type="EMBL" id="KY368640">
    <property type="protein sequence ID" value="APZ82472.1"/>
    <property type="molecule type" value="Genomic_DNA"/>
</dbReference>
<organism evidence="3 4">
    <name type="scientific">Bacillus phage vB_BsuM-Goe3</name>
    <dbReference type="NCBI Taxonomy" id="1933063"/>
    <lineage>
        <taxon>Viruses</taxon>
        <taxon>Duplodnaviria</taxon>
        <taxon>Heunggongvirae</taxon>
        <taxon>Uroviricota</taxon>
        <taxon>Caudoviricetes</taxon>
        <taxon>Herelleviridae</taxon>
        <taxon>Bastillevirinae</taxon>
        <taxon>Grisebachstrassevirus</taxon>
        <taxon>Grisebachstrassevirus goe3</taxon>
    </lineage>
</organism>
<reference evidence="3" key="1">
    <citation type="journal article" date="2017" name="Viruses">
        <title>Characterization of Bacillus subtilis Viruses vB_BsuM-Goe2 and vB_BsuM-Goe3.</title>
        <authorList>
            <person name="Willms I.M."/>
            <person name="Hoppert M."/>
            <person name="Hertel R."/>
        </authorList>
    </citation>
    <scope>NUCLEOTIDE SEQUENCE [LARGE SCALE GENOMIC DNA]</scope>
</reference>
<evidence type="ECO:0000256" key="1">
    <source>
        <dbReference type="SAM" id="Phobius"/>
    </source>
</evidence>
<evidence type="ECO:0000313" key="2">
    <source>
        <dbReference type="EMBL" id="APZ82472.1"/>
    </source>
</evidence>
<gene>
    <name evidence="2" type="ORF">Goe3_c00600</name>
    <name evidence="3" type="ORF">Goe3_c24700</name>
</gene>
<protein>
    <submittedName>
        <fullName evidence="3">Uncharacterized protein</fullName>
    </submittedName>
</protein>
<proteinExistence type="predicted"/>
<organismHost>
    <name type="scientific">Bacillus subtilis</name>
    <dbReference type="NCBI Taxonomy" id="1423"/>
</organismHost>
<sequence length="52" mass="5933">MLKKAYKRMNMYFFGEEEAERSSEVLYYGVLFVLCPVVVLGTVIAAGVLNPW</sequence>
<evidence type="ECO:0000313" key="4">
    <source>
        <dbReference type="Proteomes" id="UP000221795"/>
    </source>
</evidence>
<evidence type="ECO:0000313" key="3">
    <source>
        <dbReference type="EMBL" id="APZ82708.1"/>
    </source>
</evidence>
<feature type="transmembrane region" description="Helical" evidence="1">
    <location>
        <begin position="25"/>
        <end position="49"/>
    </location>
</feature>
<accession>A0A217ERG7</accession>
<dbReference type="Proteomes" id="UP000221795">
    <property type="component" value="Segment"/>
</dbReference>
<name>A0A217ERG7_BPGO3</name>
<keyword evidence="1" id="KW-0812">Transmembrane</keyword>
<dbReference type="EMBL" id="KY368640">
    <property type="protein sequence ID" value="APZ82708.1"/>
    <property type="molecule type" value="Genomic_DNA"/>
</dbReference>
<keyword evidence="4" id="KW-1185">Reference proteome</keyword>